<organism evidence="5 6">
    <name type="scientific">Empedobacter brevis NBRC 14943 = ATCC 43319</name>
    <dbReference type="NCBI Taxonomy" id="1218108"/>
    <lineage>
        <taxon>Bacteria</taxon>
        <taxon>Pseudomonadati</taxon>
        <taxon>Bacteroidota</taxon>
        <taxon>Flavobacteriia</taxon>
        <taxon>Flavobacteriales</taxon>
        <taxon>Weeksellaceae</taxon>
        <taxon>Empedobacter</taxon>
    </lineage>
</organism>
<comment type="similarity">
    <text evidence="3">Belongs to the acetyltransferase family. RimJ subfamily.</text>
</comment>
<dbReference type="PANTHER" id="PTHR43792:SF8">
    <property type="entry name" value="[RIBOSOMAL PROTEIN US5]-ALANINE N-ACETYLTRANSFERASE"/>
    <property type="match status" value="1"/>
</dbReference>
<keyword evidence="2" id="KW-0012">Acyltransferase</keyword>
<evidence type="ECO:0000256" key="3">
    <source>
        <dbReference type="ARBA" id="ARBA00038502"/>
    </source>
</evidence>
<evidence type="ECO:0000256" key="1">
    <source>
        <dbReference type="ARBA" id="ARBA00022679"/>
    </source>
</evidence>
<dbReference type="SUPFAM" id="SSF55729">
    <property type="entry name" value="Acyl-CoA N-acyltransferases (Nat)"/>
    <property type="match status" value="1"/>
</dbReference>
<sequence>MMLQQKFPEITTERLWLNQPEENDLHQIVTILNNEVYAKNTLNIPFPYTEDSAKFWLTLAKNGFESGNQLIFVIRLKENRRLIGGIDLGIDRRFNKAELGYWLDKDYWNKGYTTEAAIAVIRFAFEKLKLKRIFATHFDFNSSSGKVLEKAGMKKEGVLLCHTCKNGEYQNHNLYAIINEKVV</sequence>
<dbReference type="EMBL" id="BJXC01000018">
    <property type="protein sequence ID" value="GEM52675.1"/>
    <property type="molecule type" value="Genomic_DNA"/>
</dbReference>
<proteinExistence type="inferred from homology"/>
<dbReference type="GO" id="GO:0016747">
    <property type="term" value="F:acyltransferase activity, transferring groups other than amino-acyl groups"/>
    <property type="evidence" value="ECO:0007669"/>
    <property type="project" value="InterPro"/>
</dbReference>
<dbReference type="InterPro" id="IPR016181">
    <property type="entry name" value="Acyl_CoA_acyltransferase"/>
</dbReference>
<protein>
    <submittedName>
        <fullName evidence="5">N-acetyltransferase</fullName>
    </submittedName>
</protein>
<keyword evidence="6" id="KW-1185">Reference proteome</keyword>
<evidence type="ECO:0000313" key="5">
    <source>
        <dbReference type="EMBL" id="GEM52675.1"/>
    </source>
</evidence>
<evidence type="ECO:0000259" key="4">
    <source>
        <dbReference type="PROSITE" id="PS51186"/>
    </source>
</evidence>
<dbReference type="Proteomes" id="UP000321245">
    <property type="component" value="Unassembled WGS sequence"/>
</dbReference>
<dbReference type="Pfam" id="PF13302">
    <property type="entry name" value="Acetyltransf_3"/>
    <property type="match status" value="1"/>
</dbReference>
<dbReference type="PANTHER" id="PTHR43792">
    <property type="entry name" value="GNAT FAMILY, PUTATIVE (AFU_ORTHOLOGUE AFUA_3G00765)-RELATED-RELATED"/>
    <property type="match status" value="1"/>
</dbReference>
<reference evidence="5 6" key="1">
    <citation type="submission" date="2019-07" db="EMBL/GenBank/DDBJ databases">
        <title>Whole genome shotgun sequence of Empedobacter brevis NBRC 14943.</title>
        <authorList>
            <person name="Hosoyama A."/>
            <person name="Uohara A."/>
            <person name="Ohji S."/>
            <person name="Ichikawa N."/>
        </authorList>
    </citation>
    <scope>NUCLEOTIDE SEQUENCE [LARGE SCALE GENOMIC DNA]</scope>
    <source>
        <strain evidence="5 6">NBRC 14943</strain>
    </source>
</reference>
<dbReference type="RefSeq" id="WP_146810621.1">
    <property type="nucleotide sequence ID" value="NZ_BJXC01000018.1"/>
</dbReference>
<feature type="domain" description="N-acetyltransferase" evidence="4">
    <location>
        <begin position="15"/>
        <end position="183"/>
    </location>
</feature>
<dbReference type="InterPro" id="IPR051531">
    <property type="entry name" value="N-acetyltransferase"/>
</dbReference>
<dbReference type="AlphaFoldDB" id="A0A511NIN1"/>
<name>A0A511NIN1_9FLAO</name>
<evidence type="ECO:0000313" key="6">
    <source>
        <dbReference type="Proteomes" id="UP000321245"/>
    </source>
</evidence>
<keyword evidence="1 5" id="KW-0808">Transferase</keyword>
<dbReference type="Gene3D" id="3.40.630.30">
    <property type="match status" value="1"/>
</dbReference>
<gene>
    <name evidence="5" type="ORF">EB1_24650</name>
</gene>
<evidence type="ECO:0000256" key="2">
    <source>
        <dbReference type="ARBA" id="ARBA00023315"/>
    </source>
</evidence>
<accession>A0A511NIN1</accession>
<dbReference type="PROSITE" id="PS51186">
    <property type="entry name" value="GNAT"/>
    <property type="match status" value="1"/>
</dbReference>
<dbReference type="InterPro" id="IPR000182">
    <property type="entry name" value="GNAT_dom"/>
</dbReference>
<comment type="caution">
    <text evidence="5">The sequence shown here is derived from an EMBL/GenBank/DDBJ whole genome shotgun (WGS) entry which is preliminary data.</text>
</comment>